<sequence>MGGWVFDGISGDDANRTIDEGQAGQEAVAAVLRGYRTEDGPA</sequence>
<dbReference type="RefSeq" id="WP_281419894.1">
    <property type="nucleotide sequence ID" value="NZ_BOQN01000125.1"/>
</dbReference>
<gene>
    <name evidence="1" type="ORF">Ato02nite_084990</name>
</gene>
<protein>
    <submittedName>
        <fullName evidence="1">Uncharacterized protein</fullName>
    </submittedName>
</protein>
<proteinExistence type="predicted"/>
<dbReference type="AlphaFoldDB" id="A0A920BQH5"/>
<evidence type="ECO:0000313" key="1">
    <source>
        <dbReference type="EMBL" id="GIM96706.1"/>
    </source>
</evidence>
<name>A0A920BQH5_9ACTN</name>
<evidence type="ECO:0000313" key="2">
    <source>
        <dbReference type="Proteomes" id="UP000677082"/>
    </source>
</evidence>
<dbReference type="EMBL" id="BOQN01000125">
    <property type="protein sequence ID" value="GIM96706.1"/>
    <property type="molecule type" value="Genomic_DNA"/>
</dbReference>
<reference evidence="1 2" key="1">
    <citation type="submission" date="2021-03" db="EMBL/GenBank/DDBJ databases">
        <title>Whole genome shotgun sequence of Actinoplanes toevensis NBRC 105298.</title>
        <authorList>
            <person name="Komaki H."/>
            <person name="Tamura T."/>
        </authorList>
    </citation>
    <scope>NUCLEOTIDE SEQUENCE [LARGE SCALE GENOMIC DNA]</scope>
    <source>
        <strain evidence="1 2">NBRC 105298</strain>
    </source>
</reference>
<dbReference type="Proteomes" id="UP000677082">
    <property type="component" value="Unassembled WGS sequence"/>
</dbReference>
<accession>A0A920BQH5</accession>
<keyword evidence="2" id="KW-1185">Reference proteome</keyword>
<organism evidence="1 2">
    <name type="scientific">Paractinoplanes toevensis</name>
    <dbReference type="NCBI Taxonomy" id="571911"/>
    <lineage>
        <taxon>Bacteria</taxon>
        <taxon>Bacillati</taxon>
        <taxon>Actinomycetota</taxon>
        <taxon>Actinomycetes</taxon>
        <taxon>Micromonosporales</taxon>
        <taxon>Micromonosporaceae</taxon>
        <taxon>Paractinoplanes</taxon>
    </lineage>
</organism>
<comment type="caution">
    <text evidence="1">The sequence shown here is derived from an EMBL/GenBank/DDBJ whole genome shotgun (WGS) entry which is preliminary data.</text>
</comment>